<name>A0A2P2QD30_RHIMU</name>
<dbReference type="AlphaFoldDB" id="A0A2P2QD30"/>
<sequence>MSLHMDIIIRISSVIAIAYYKMSFTIF</sequence>
<accession>A0A2P2QD30</accession>
<proteinExistence type="predicted"/>
<protein>
    <submittedName>
        <fullName evidence="2">Uncharacterized protein</fullName>
    </submittedName>
</protein>
<reference evidence="2" key="1">
    <citation type="submission" date="2018-02" db="EMBL/GenBank/DDBJ databases">
        <title>Rhizophora mucronata_Transcriptome.</title>
        <authorList>
            <person name="Meera S.P."/>
            <person name="Sreeshan A."/>
            <person name="Augustine A."/>
        </authorList>
    </citation>
    <scope>NUCLEOTIDE SEQUENCE</scope>
    <source>
        <tissue evidence="2">Leaf</tissue>
    </source>
</reference>
<evidence type="ECO:0000256" key="1">
    <source>
        <dbReference type="SAM" id="Phobius"/>
    </source>
</evidence>
<feature type="transmembrane region" description="Helical" evidence="1">
    <location>
        <begin position="7"/>
        <end position="26"/>
    </location>
</feature>
<dbReference type="EMBL" id="GGEC01084438">
    <property type="protein sequence ID" value="MBX64922.1"/>
    <property type="molecule type" value="Transcribed_RNA"/>
</dbReference>
<organism evidence="2">
    <name type="scientific">Rhizophora mucronata</name>
    <name type="common">Asiatic mangrove</name>
    <dbReference type="NCBI Taxonomy" id="61149"/>
    <lineage>
        <taxon>Eukaryota</taxon>
        <taxon>Viridiplantae</taxon>
        <taxon>Streptophyta</taxon>
        <taxon>Embryophyta</taxon>
        <taxon>Tracheophyta</taxon>
        <taxon>Spermatophyta</taxon>
        <taxon>Magnoliopsida</taxon>
        <taxon>eudicotyledons</taxon>
        <taxon>Gunneridae</taxon>
        <taxon>Pentapetalae</taxon>
        <taxon>rosids</taxon>
        <taxon>fabids</taxon>
        <taxon>Malpighiales</taxon>
        <taxon>Rhizophoraceae</taxon>
        <taxon>Rhizophora</taxon>
    </lineage>
</organism>
<evidence type="ECO:0000313" key="2">
    <source>
        <dbReference type="EMBL" id="MBX64922.1"/>
    </source>
</evidence>
<keyword evidence="1" id="KW-0472">Membrane</keyword>
<keyword evidence="1" id="KW-0812">Transmembrane</keyword>
<keyword evidence="1" id="KW-1133">Transmembrane helix</keyword>